<dbReference type="Proteomes" id="UP000248410">
    <property type="component" value="Chromosome"/>
</dbReference>
<proteinExistence type="predicted"/>
<keyword evidence="2" id="KW-1185">Reference proteome</keyword>
<dbReference type="InterPro" id="IPR029052">
    <property type="entry name" value="Metallo-depent_PP-like"/>
</dbReference>
<reference evidence="1 2" key="1">
    <citation type="submission" date="2018-05" db="EMBL/GenBank/DDBJ databases">
        <title>Complete Genome Sequences of Extremely Thermoacidophilic, Metal-Mobilizing Type-Strain Members of the Archaeal Family Sulfolobaceae: Acidianus brierleyi DSM-1651T, Acidianus sulfidivorans DSM-18786T, Metallosphaera hakonensis DSM-7519T, and Metallosphaera prunae DSM-10039T.</title>
        <authorList>
            <person name="Counts J.A."/>
            <person name="Kelly R.M."/>
        </authorList>
    </citation>
    <scope>NUCLEOTIDE SEQUENCE [LARGE SCALE GENOMIC DNA]</scope>
    <source>
        <strain evidence="1 2">JP7</strain>
    </source>
</reference>
<dbReference type="KEGG" id="asul:DFR86_06960"/>
<dbReference type="SUPFAM" id="SSF56300">
    <property type="entry name" value="Metallo-dependent phosphatases"/>
    <property type="match status" value="1"/>
</dbReference>
<accession>A0A2U9IQL7</accession>
<dbReference type="Gene3D" id="3.60.21.10">
    <property type="match status" value="1"/>
</dbReference>
<sequence>MIIGLGDVECPQYLNNYYGILGEMESVYIQKYLKKQNRLITRYLDFSTDFSTDFYLTHFPPKGFNSGITYNVNIGRSEVAAMILEHKPKVVLHGHSEEQRIVEKMGIKIISVGSFYLGYYAEYNEETKEIILKRRCH</sequence>
<protein>
    <recommendedName>
        <fullName evidence="3">Metallophosphoesterase TT1561-like domain-containing protein</fullName>
    </recommendedName>
</protein>
<gene>
    <name evidence="1" type="ORF">DFR86_06960</name>
</gene>
<name>A0A2U9IQL7_9CREN</name>
<dbReference type="OrthoDB" id="50367at2157"/>
<evidence type="ECO:0000313" key="2">
    <source>
        <dbReference type="Proteomes" id="UP000248410"/>
    </source>
</evidence>
<dbReference type="CDD" id="cd00838">
    <property type="entry name" value="MPP_superfamily"/>
    <property type="match status" value="1"/>
</dbReference>
<evidence type="ECO:0000313" key="1">
    <source>
        <dbReference type="EMBL" id="AWR98274.1"/>
    </source>
</evidence>
<evidence type="ECO:0008006" key="3">
    <source>
        <dbReference type="Google" id="ProtNLM"/>
    </source>
</evidence>
<dbReference type="EMBL" id="CP029288">
    <property type="protein sequence ID" value="AWR98274.1"/>
    <property type="molecule type" value="Genomic_DNA"/>
</dbReference>
<dbReference type="AlphaFoldDB" id="A0A2U9IQL7"/>
<organism evidence="1 2">
    <name type="scientific">Acidianus sulfidivorans JP7</name>
    <dbReference type="NCBI Taxonomy" id="619593"/>
    <lineage>
        <taxon>Archaea</taxon>
        <taxon>Thermoproteota</taxon>
        <taxon>Thermoprotei</taxon>
        <taxon>Sulfolobales</taxon>
        <taxon>Sulfolobaceae</taxon>
        <taxon>Acidianus</taxon>
    </lineage>
</organism>